<dbReference type="Proteomes" id="UP001147747">
    <property type="component" value="Unassembled WGS sequence"/>
</dbReference>
<reference evidence="2" key="1">
    <citation type="submission" date="2022-12" db="EMBL/GenBank/DDBJ databases">
        <authorList>
            <person name="Petersen C."/>
        </authorList>
    </citation>
    <scope>NUCLEOTIDE SEQUENCE</scope>
    <source>
        <strain evidence="2">IBT 29677</strain>
    </source>
</reference>
<sequence length="448" mass="51198">MPRRREIAPRPRKDQKRRRDISPDSSTSPPPGKKGRTGKGKDLLKETGGSQRTSRTIVTRSSVRRPSPLSQEVLVAESSGEYKRWPRQDPPITNVNDIPKSWKWHPNEPDLDPNDVDGHIARNRERIEDGILPAVFEIRLKQYEARKKYIDDMIASEPAGLDNAVIARLNTLKTMKTILERDGDENEQLPNVNALIKAYRSRKLSWSYEAKVTYWNKGKQLSKPRDFKFDDLLDFHKKHDTGKGFWVEGFSGPEPKRLMAHMRIPANPAVNIWPSHTIWFELRAPGVTGMYWSMDFLEDTGANTMTIWDTDLDQLIQFNGNPIPVPISLGETVIHTASNTVVKKSVIIEARVTAGEMRTKWYTLEAIVRQAPLKGETAWRLSGSWWREALYTASFPDSQREIIACDNYWEFLKLVPDVNPNDVIPISPPKRGDNVPGRPRGNAFDLFL</sequence>
<comment type="caution">
    <text evidence="2">The sequence shown here is derived from an EMBL/GenBank/DDBJ whole genome shotgun (WGS) entry which is preliminary data.</text>
</comment>
<feature type="compositionally biased region" description="Basic and acidic residues" evidence="1">
    <location>
        <begin position="1"/>
        <end position="12"/>
    </location>
</feature>
<dbReference type="AlphaFoldDB" id="A0A9X0B4A4"/>
<feature type="region of interest" description="Disordered" evidence="1">
    <location>
        <begin position="85"/>
        <end position="114"/>
    </location>
</feature>
<keyword evidence="3" id="KW-1185">Reference proteome</keyword>
<evidence type="ECO:0000313" key="3">
    <source>
        <dbReference type="Proteomes" id="UP001147747"/>
    </source>
</evidence>
<organism evidence="2 3">
    <name type="scientific">Penicillium cosmopolitanum</name>
    <dbReference type="NCBI Taxonomy" id="1131564"/>
    <lineage>
        <taxon>Eukaryota</taxon>
        <taxon>Fungi</taxon>
        <taxon>Dikarya</taxon>
        <taxon>Ascomycota</taxon>
        <taxon>Pezizomycotina</taxon>
        <taxon>Eurotiomycetes</taxon>
        <taxon>Eurotiomycetidae</taxon>
        <taxon>Eurotiales</taxon>
        <taxon>Aspergillaceae</taxon>
        <taxon>Penicillium</taxon>
    </lineage>
</organism>
<evidence type="ECO:0000313" key="2">
    <source>
        <dbReference type="EMBL" id="KAJ5387634.1"/>
    </source>
</evidence>
<dbReference type="GeneID" id="81373792"/>
<dbReference type="OrthoDB" id="4363173at2759"/>
<evidence type="ECO:0000256" key="1">
    <source>
        <dbReference type="SAM" id="MobiDB-lite"/>
    </source>
</evidence>
<dbReference type="EMBL" id="JAPZBU010000009">
    <property type="protein sequence ID" value="KAJ5387634.1"/>
    <property type="molecule type" value="Genomic_DNA"/>
</dbReference>
<feature type="region of interest" description="Disordered" evidence="1">
    <location>
        <begin position="1"/>
        <end position="71"/>
    </location>
</feature>
<accession>A0A9X0B4A4</accession>
<dbReference type="RefSeq" id="XP_056485432.1">
    <property type="nucleotide sequence ID" value="XM_056634812.1"/>
</dbReference>
<reference evidence="2" key="2">
    <citation type="journal article" date="2023" name="IMA Fungus">
        <title>Comparative genomic study of the Penicillium genus elucidates a diverse pangenome and 15 lateral gene transfer events.</title>
        <authorList>
            <person name="Petersen C."/>
            <person name="Sorensen T."/>
            <person name="Nielsen M.R."/>
            <person name="Sondergaard T.E."/>
            <person name="Sorensen J.L."/>
            <person name="Fitzpatrick D.A."/>
            <person name="Frisvad J.C."/>
            <person name="Nielsen K.L."/>
        </authorList>
    </citation>
    <scope>NUCLEOTIDE SEQUENCE</scope>
    <source>
        <strain evidence="2">IBT 29677</strain>
    </source>
</reference>
<feature type="compositionally biased region" description="Low complexity" evidence="1">
    <location>
        <begin position="50"/>
        <end position="71"/>
    </location>
</feature>
<proteinExistence type="predicted"/>
<name>A0A9X0B4A4_9EURO</name>
<gene>
    <name evidence="2" type="ORF">N7509_010175</name>
</gene>
<protein>
    <submittedName>
        <fullName evidence="2">Uncharacterized protein</fullName>
    </submittedName>
</protein>